<evidence type="ECO:0000256" key="5">
    <source>
        <dbReference type="ARBA" id="ARBA00022989"/>
    </source>
</evidence>
<proteinExistence type="inferred from homology"/>
<dbReference type="PANTHER" id="PTHR30250">
    <property type="entry name" value="PST FAMILY PREDICTED COLANIC ACID TRANSPORTER"/>
    <property type="match status" value="1"/>
</dbReference>
<dbReference type="Proteomes" id="UP000305675">
    <property type="component" value="Unassembled WGS sequence"/>
</dbReference>
<dbReference type="PANTHER" id="PTHR30250:SF10">
    <property type="entry name" value="LIPOPOLYSACCHARIDE BIOSYNTHESIS PROTEIN WZXC"/>
    <property type="match status" value="1"/>
</dbReference>
<protein>
    <submittedName>
        <fullName evidence="8">Colanic acid exporter</fullName>
    </submittedName>
</protein>
<keyword evidence="3" id="KW-1003">Cell membrane</keyword>
<feature type="transmembrane region" description="Helical" evidence="7">
    <location>
        <begin position="452"/>
        <end position="470"/>
    </location>
</feature>
<keyword evidence="6 7" id="KW-0472">Membrane</keyword>
<evidence type="ECO:0000256" key="2">
    <source>
        <dbReference type="ARBA" id="ARBA00007430"/>
    </source>
</evidence>
<dbReference type="Pfam" id="PF13440">
    <property type="entry name" value="Polysacc_synt_3"/>
    <property type="match status" value="1"/>
</dbReference>
<dbReference type="AlphaFoldDB" id="A0A4U1BLI7"/>
<comment type="caution">
    <text evidence="8">The sequence shown here is derived from an EMBL/GenBank/DDBJ whole genome shotgun (WGS) entry which is preliminary data.</text>
</comment>
<comment type="subcellular location">
    <subcellularLocation>
        <location evidence="1">Cell membrane</location>
        <topology evidence="1">Multi-pass membrane protein</topology>
    </subcellularLocation>
</comment>
<feature type="transmembrane region" description="Helical" evidence="7">
    <location>
        <begin position="50"/>
        <end position="75"/>
    </location>
</feature>
<keyword evidence="9" id="KW-1185">Reference proteome</keyword>
<accession>A0A4U1BLI7</accession>
<dbReference type="GO" id="GO:0005886">
    <property type="term" value="C:plasma membrane"/>
    <property type="evidence" value="ECO:0007669"/>
    <property type="project" value="UniProtKB-SubCell"/>
</dbReference>
<dbReference type="InterPro" id="IPR050833">
    <property type="entry name" value="Poly_Biosynth_Transport"/>
</dbReference>
<reference evidence="8 9" key="1">
    <citation type="submission" date="2019-04" db="EMBL/GenBank/DDBJ databases">
        <authorList>
            <person name="Hwang J.C."/>
        </authorList>
    </citation>
    <scope>NUCLEOTIDE SEQUENCE [LARGE SCALE GENOMIC DNA]</scope>
    <source>
        <strain evidence="8 9">IMCC35002</strain>
    </source>
</reference>
<dbReference type="RefSeq" id="WP_136863941.1">
    <property type="nucleotide sequence ID" value="NZ_SWCJ01000010.1"/>
</dbReference>
<feature type="transmembrane region" description="Helical" evidence="7">
    <location>
        <begin position="388"/>
        <end position="405"/>
    </location>
</feature>
<name>A0A4U1BLI7_9GAMM</name>
<sequence>MEAGVGRLSIGNIALRGVSWTALGTVVRGVVQFTRLIIAARILEAAELGALALVNLVIGLAFIIGDGGFASAFIYYRDLSQSRKNQLYTLSILIAAVLSLVLFSTSSIIESFFNIPGSGLLLAWIAPIFIFRSLSQLPIASLQKELKFKDIAKIEIVSSCSGLALMFVLLHFDYRALAIVWSQLFAVLMLFITMLFVGRKHLFSLSLIHFEQILEPLKYGLYQTGDALVNYLSSQFDQLLIGKVLGAEVLGFYAYIKDLVFRPALQLINPIVNRVTFPLMASIGKSQEKAKVYAGVLEILSLINIPLYLFMAFYSELILTIVYGQEWAQHGTLMSLMSIYMMLISLVNPSGALMRATGEVKRAFWWNIFVTVVRPGVIIASISGGIEAVVASLVALQTLLFVLHVKYLIKPVVNLRYISVFAPILLPVFAAISSIAMTHYGLNYGGNIGDEILALVTALAYIIIVAPFSVKKLKTILRK</sequence>
<evidence type="ECO:0000256" key="7">
    <source>
        <dbReference type="SAM" id="Phobius"/>
    </source>
</evidence>
<feature type="transmembrane region" description="Helical" evidence="7">
    <location>
        <begin position="364"/>
        <end position="382"/>
    </location>
</feature>
<feature type="transmembrane region" description="Helical" evidence="7">
    <location>
        <begin position="292"/>
        <end position="313"/>
    </location>
</feature>
<comment type="similarity">
    <text evidence="2">Belongs to the polysaccharide synthase family.</text>
</comment>
<feature type="transmembrane region" description="Helical" evidence="7">
    <location>
        <begin position="178"/>
        <end position="197"/>
    </location>
</feature>
<dbReference type="EMBL" id="SWCJ01000010">
    <property type="protein sequence ID" value="TKB53959.1"/>
    <property type="molecule type" value="Genomic_DNA"/>
</dbReference>
<feature type="transmembrane region" description="Helical" evidence="7">
    <location>
        <begin position="417"/>
        <end position="440"/>
    </location>
</feature>
<evidence type="ECO:0000313" key="9">
    <source>
        <dbReference type="Proteomes" id="UP000305675"/>
    </source>
</evidence>
<evidence type="ECO:0000256" key="1">
    <source>
        <dbReference type="ARBA" id="ARBA00004651"/>
    </source>
</evidence>
<feature type="transmembrane region" description="Helical" evidence="7">
    <location>
        <begin position="154"/>
        <end position="172"/>
    </location>
</feature>
<evidence type="ECO:0000256" key="4">
    <source>
        <dbReference type="ARBA" id="ARBA00022692"/>
    </source>
</evidence>
<dbReference type="OrthoDB" id="8538786at2"/>
<evidence type="ECO:0000256" key="6">
    <source>
        <dbReference type="ARBA" id="ARBA00023136"/>
    </source>
</evidence>
<evidence type="ECO:0000256" key="3">
    <source>
        <dbReference type="ARBA" id="ARBA00022475"/>
    </source>
</evidence>
<organism evidence="8 9">
    <name type="scientific">Ferrimonas aestuarii</name>
    <dbReference type="NCBI Taxonomy" id="2569539"/>
    <lineage>
        <taxon>Bacteria</taxon>
        <taxon>Pseudomonadati</taxon>
        <taxon>Pseudomonadota</taxon>
        <taxon>Gammaproteobacteria</taxon>
        <taxon>Alteromonadales</taxon>
        <taxon>Ferrimonadaceae</taxon>
        <taxon>Ferrimonas</taxon>
    </lineage>
</organism>
<evidence type="ECO:0000313" key="8">
    <source>
        <dbReference type="EMBL" id="TKB53959.1"/>
    </source>
</evidence>
<keyword evidence="5 7" id="KW-1133">Transmembrane helix</keyword>
<feature type="transmembrane region" description="Helical" evidence="7">
    <location>
        <begin position="115"/>
        <end position="134"/>
    </location>
</feature>
<keyword evidence="4 7" id="KW-0812">Transmembrane</keyword>
<gene>
    <name evidence="8" type="ORF">FCL42_13465</name>
</gene>
<feature type="transmembrane region" description="Helical" evidence="7">
    <location>
        <begin position="87"/>
        <end position="109"/>
    </location>
</feature>
<feature type="transmembrane region" description="Helical" evidence="7">
    <location>
        <begin position="333"/>
        <end position="352"/>
    </location>
</feature>